<sequence>MSKLFLPLVHFNVGFFSLGSRAFFRTYRHVSRVTELQCAVNFSQKRWKSKGKVKPKCSSMQPSKDQLPQELLQFIKEEDMCKQFDAILTRFHTAMQQRLALKLTPQPFAELPIPEAHIKLGQIANFVIQQQSRSSTGSASTAGEQTLLIDLAGRPDLVSAARKAVSQFLESTKGGTGGTQLHSAGPSAFTVRLRTVVTRETREGLIQQGHEMLNQVKREMDRIYQTHDKLIHANADARKRFSEDHLFLARDYLRAVVKQQHALAASIWESKEIELKAD</sequence>
<comment type="caution">
    <text evidence="3">The sequence shown here is derived from an EMBL/GenBank/DDBJ whole genome shotgun (WGS) entry which is preliminary data.</text>
</comment>
<dbReference type="OrthoDB" id="6270239at2759"/>
<proteinExistence type="predicted"/>
<dbReference type="InterPro" id="IPR036191">
    <property type="entry name" value="RRF_sf"/>
</dbReference>
<protein>
    <recommendedName>
        <fullName evidence="1">Ribosome-recycling factor, mitochondrial</fullName>
    </recommendedName>
    <alternativeName>
        <fullName evidence="2">Ribosome-releasing factor, mitochondrial</fullName>
    </alternativeName>
</protein>
<evidence type="ECO:0000256" key="1">
    <source>
        <dbReference type="ARBA" id="ARBA00020581"/>
    </source>
</evidence>
<name>A0A8J4WG93_9TREM</name>
<accession>A0A8J4WG93</accession>
<dbReference type="AlphaFoldDB" id="A0A8J4WG93"/>
<evidence type="ECO:0000313" key="4">
    <source>
        <dbReference type="Proteomes" id="UP000748531"/>
    </source>
</evidence>
<dbReference type="EMBL" id="LUCH01004456">
    <property type="protein sequence ID" value="KAF5398991.1"/>
    <property type="molecule type" value="Genomic_DNA"/>
</dbReference>
<organism evidence="3 4">
    <name type="scientific">Paragonimus heterotremus</name>
    <dbReference type="NCBI Taxonomy" id="100268"/>
    <lineage>
        <taxon>Eukaryota</taxon>
        <taxon>Metazoa</taxon>
        <taxon>Spiralia</taxon>
        <taxon>Lophotrochozoa</taxon>
        <taxon>Platyhelminthes</taxon>
        <taxon>Trematoda</taxon>
        <taxon>Digenea</taxon>
        <taxon>Plagiorchiida</taxon>
        <taxon>Troglotremata</taxon>
        <taxon>Troglotrematidae</taxon>
        <taxon>Paragonimus</taxon>
    </lineage>
</organism>
<evidence type="ECO:0000256" key="2">
    <source>
        <dbReference type="ARBA" id="ARBA00033107"/>
    </source>
</evidence>
<keyword evidence="4" id="KW-1185">Reference proteome</keyword>
<gene>
    <name evidence="3" type="ORF">PHET_07954</name>
</gene>
<dbReference type="Proteomes" id="UP000748531">
    <property type="component" value="Unassembled WGS sequence"/>
</dbReference>
<evidence type="ECO:0000313" key="3">
    <source>
        <dbReference type="EMBL" id="KAF5398991.1"/>
    </source>
</evidence>
<reference evidence="3" key="1">
    <citation type="submission" date="2019-05" db="EMBL/GenBank/DDBJ databases">
        <title>Annotation for the trematode Paragonimus heterotremus.</title>
        <authorList>
            <person name="Choi Y.-J."/>
        </authorList>
    </citation>
    <scope>NUCLEOTIDE SEQUENCE</scope>
    <source>
        <strain evidence="3">LC</strain>
    </source>
</reference>
<dbReference type="Gene3D" id="1.10.132.20">
    <property type="entry name" value="Ribosome-recycling factor"/>
    <property type="match status" value="1"/>
</dbReference>